<keyword evidence="2" id="KW-1185">Reference proteome</keyword>
<evidence type="ECO:0000313" key="1">
    <source>
        <dbReference type="EMBL" id="QQP54409.1"/>
    </source>
</evidence>
<dbReference type="EMBL" id="CP045893">
    <property type="protein sequence ID" value="QQP54409.1"/>
    <property type="molecule type" value="Genomic_DNA"/>
</dbReference>
<name>A0A7T8QTF2_CALRO</name>
<dbReference type="Proteomes" id="UP000595437">
    <property type="component" value="Chromosome 4"/>
</dbReference>
<evidence type="ECO:0000313" key="2">
    <source>
        <dbReference type="Proteomes" id="UP000595437"/>
    </source>
</evidence>
<protein>
    <submittedName>
        <fullName evidence="1">Uncharacterized protein</fullName>
    </submittedName>
</protein>
<sequence length="54" mass="6218">MKNYQRLNRWIKGLKGYSNVIFGPILGSHHQDTGSLRDVLATLEHSTILLKRLK</sequence>
<dbReference type="AlphaFoldDB" id="A0A7T8QTF2"/>
<feature type="non-terminal residue" evidence="1">
    <location>
        <position position="54"/>
    </location>
</feature>
<gene>
    <name evidence="1" type="ORF">FKW44_007237</name>
</gene>
<organism evidence="1 2">
    <name type="scientific">Caligus rogercresseyi</name>
    <name type="common">Sea louse</name>
    <dbReference type="NCBI Taxonomy" id="217165"/>
    <lineage>
        <taxon>Eukaryota</taxon>
        <taxon>Metazoa</taxon>
        <taxon>Ecdysozoa</taxon>
        <taxon>Arthropoda</taxon>
        <taxon>Crustacea</taxon>
        <taxon>Multicrustacea</taxon>
        <taxon>Hexanauplia</taxon>
        <taxon>Copepoda</taxon>
        <taxon>Siphonostomatoida</taxon>
        <taxon>Caligidae</taxon>
        <taxon>Caligus</taxon>
    </lineage>
</organism>
<reference evidence="2" key="1">
    <citation type="submission" date="2021-01" db="EMBL/GenBank/DDBJ databases">
        <title>Caligus Genome Assembly.</title>
        <authorList>
            <person name="Gallardo-Escarate C."/>
        </authorList>
    </citation>
    <scope>NUCLEOTIDE SEQUENCE [LARGE SCALE GENOMIC DNA]</scope>
</reference>
<accession>A0A7T8QTF2</accession>
<proteinExistence type="predicted"/>